<comment type="subcellular location">
    <subcellularLocation>
        <location evidence="1 7">Membrane</location>
        <topology evidence="1 7">Multi-pass membrane protein</topology>
    </subcellularLocation>
</comment>
<keyword evidence="5 7" id="KW-0472">Membrane</keyword>
<protein>
    <recommendedName>
        <fullName evidence="7">Tetraspanin</fullName>
    </recommendedName>
</protein>
<dbReference type="EMBL" id="CABIJS010000643">
    <property type="protein sequence ID" value="VUZ54407.1"/>
    <property type="molecule type" value="Genomic_DNA"/>
</dbReference>
<accession>A0A564Z4E9</accession>
<dbReference type="Gene3D" id="1.10.1450.10">
    <property type="entry name" value="Tetraspanin"/>
    <property type="match status" value="1"/>
</dbReference>
<dbReference type="PIRSF" id="PIRSF002419">
    <property type="entry name" value="Tetraspanin"/>
    <property type="match status" value="1"/>
</dbReference>
<keyword evidence="9" id="KW-1185">Reference proteome</keyword>
<proteinExistence type="inferred from homology"/>
<dbReference type="PANTHER" id="PTHR19282:SF527">
    <property type="entry name" value="TETRASPANIN"/>
    <property type="match status" value="1"/>
</dbReference>
<dbReference type="CDD" id="cd03127">
    <property type="entry name" value="tetraspanin_LEL"/>
    <property type="match status" value="1"/>
</dbReference>
<evidence type="ECO:0000313" key="8">
    <source>
        <dbReference type="EMBL" id="VUZ54407.1"/>
    </source>
</evidence>
<dbReference type="InterPro" id="IPR008952">
    <property type="entry name" value="Tetraspanin_EC2_sf"/>
</dbReference>
<evidence type="ECO:0000256" key="1">
    <source>
        <dbReference type="ARBA" id="ARBA00004141"/>
    </source>
</evidence>
<feature type="transmembrane region" description="Helical" evidence="7">
    <location>
        <begin position="82"/>
        <end position="107"/>
    </location>
</feature>
<keyword evidence="3 7" id="KW-0812">Transmembrane</keyword>
<dbReference type="InterPro" id="IPR018499">
    <property type="entry name" value="Tetraspanin/Peripherin"/>
</dbReference>
<organism evidence="8 9">
    <name type="scientific">Hymenolepis diminuta</name>
    <name type="common">Rat tapeworm</name>
    <dbReference type="NCBI Taxonomy" id="6216"/>
    <lineage>
        <taxon>Eukaryota</taxon>
        <taxon>Metazoa</taxon>
        <taxon>Spiralia</taxon>
        <taxon>Lophotrochozoa</taxon>
        <taxon>Platyhelminthes</taxon>
        <taxon>Cestoda</taxon>
        <taxon>Eucestoda</taxon>
        <taxon>Cyclophyllidea</taxon>
        <taxon>Hymenolepididae</taxon>
        <taxon>Hymenolepis</taxon>
    </lineage>
</organism>
<evidence type="ECO:0000256" key="2">
    <source>
        <dbReference type="ARBA" id="ARBA00006840"/>
    </source>
</evidence>
<dbReference type="PANTHER" id="PTHR19282">
    <property type="entry name" value="TETRASPANIN"/>
    <property type="match status" value="1"/>
</dbReference>
<sequence length="213" mass="22643">MALSCGKQMLVGLSVILNSIFFLCGLGLIGFASYLLYSAHSTFPDIQIHGYGLVIAFLVIGVVVCILSFLGCCGAANGNTCMLTTFAVLIAIIFILDITAIVLGFVYRDKIPGLIRSFLNSELEKSKAGYSKTMDAIESLFLCCGVDGPSDYGTNYTQNCEAYDQGCDAKIQDTIVRYSIILFVIALGIAIFTLATIVSAACVVSGIKSYAAV</sequence>
<comment type="similarity">
    <text evidence="2 7">Belongs to the tetraspanin (TM4SF) family.</text>
</comment>
<evidence type="ECO:0000256" key="5">
    <source>
        <dbReference type="ARBA" id="ARBA00023136"/>
    </source>
</evidence>
<evidence type="ECO:0000256" key="4">
    <source>
        <dbReference type="ARBA" id="ARBA00022989"/>
    </source>
</evidence>
<evidence type="ECO:0000256" key="7">
    <source>
        <dbReference type="RuleBase" id="RU361218"/>
    </source>
</evidence>
<dbReference type="InterPro" id="IPR000301">
    <property type="entry name" value="Tetraspanin_animals"/>
</dbReference>
<reference evidence="8 9" key="1">
    <citation type="submission" date="2019-07" db="EMBL/GenBank/DDBJ databases">
        <authorList>
            <person name="Jastrzebski P J."/>
            <person name="Paukszto L."/>
            <person name="Jastrzebski P J."/>
        </authorList>
    </citation>
    <scope>NUCLEOTIDE SEQUENCE [LARGE SCALE GENOMIC DNA]</scope>
    <source>
        <strain evidence="8 9">WMS-il1</strain>
    </source>
</reference>
<keyword evidence="4 7" id="KW-1133">Transmembrane helix</keyword>
<evidence type="ECO:0000256" key="3">
    <source>
        <dbReference type="ARBA" id="ARBA00022692"/>
    </source>
</evidence>
<dbReference type="AlphaFoldDB" id="A0A564Z4E9"/>
<gene>
    <name evidence="8" type="ORF">WMSIL1_LOCUS12488</name>
</gene>
<feature type="transmembrane region" description="Helical" evidence="7">
    <location>
        <begin position="180"/>
        <end position="207"/>
    </location>
</feature>
<keyword evidence="6" id="KW-1015">Disulfide bond</keyword>
<dbReference type="GO" id="GO:0005886">
    <property type="term" value="C:plasma membrane"/>
    <property type="evidence" value="ECO:0007669"/>
    <property type="project" value="TreeGrafter"/>
</dbReference>
<dbReference type="PRINTS" id="PR00259">
    <property type="entry name" value="TMFOUR"/>
</dbReference>
<evidence type="ECO:0000256" key="6">
    <source>
        <dbReference type="PIRSR" id="PIRSR002419-1"/>
    </source>
</evidence>
<feature type="disulfide bond" evidence="6">
    <location>
        <begin position="144"/>
        <end position="160"/>
    </location>
</feature>
<evidence type="ECO:0000313" key="9">
    <source>
        <dbReference type="Proteomes" id="UP000321570"/>
    </source>
</evidence>
<name>A0A564Z4E9_HYMDI</name>
<feature type="transmembrane region" description="Helical" evidence="7">
    <location>
        <begin position="12"/>
        <end position="36"/>
    </location>
</feature>
<dbReference type="Pfam" id="PF00335">
    <property type="entry name" value="Tetraspanin"/>
    <property type="match status" value="1"/>
</dbReference>
<dbReference type="Proteomes" id="UP000321570">
    <property type="component" value="Unassembled WGS sequence"/>
</dbReference>
<feature type="transmembrane region" description="Helical" evidence="7">
    <location>
        <begin position="48"/>
        <end position="70"/>
    </location>
</feature>
<dbReference type="SUPFAM" id="SSF48652">
    <property type="entry name" value="Tetraspanin"/>
    <property type="match status" value="1"/>
</dbReference>